<dbReference type="GO" id="GO:0140096">
    <property type="term" value="F:catalytic activity, acting on a protein"/>
    <property type="evidence" value="ECO:0007669"/>
    <property type="project" value="UniProtKB-ARBA"/>
</dbReference>
<proteinExistence type="inferred from homology"/>
<sequence>MSKDIVKPSILPGFMELLPADQLIFNKMMDIIRHNYEKFGFIPLDTPAIEKSEILLAKGGGETEKQIYRFMKGDTDLSLRFDLTVPLARYVSQHFNDLTFPFRRYHIAKVYRGERNQKGRFREFYQCDIDIIGNGKLSIINDAEIPTVIYNTFKDLGFESFTIHINNRKVLNGFFESLDVTNKVDILRTIDKLDKIGKEAVVEELKNLGLEDSAVERIMEFINIKGKNDEIIASLNNLGIKNGMFKEGLEELTQVVNYIRCFNVPEKNFNIDLTIARGLDYYTGTVYETILDDYPKIGSVCSGGRYDNLAEYYTEQKLPGVGISIGLTRLFYQLREAKIIGENASSTLSQVLVIPMDNCIEQSINIASKLRENGIIAEMYSEDAKVGKKFGYADKLNIPFVILIGPDEVSDNKVTLKNMHTGNQETITIEEAVALIKK</sequence>
<evidence type="ECO:0000313" key="13">
    <source>
        <dbReference type="Proteomes" id="UP000239706"/>
    </source>
</evidence>
<dbReference type="GO" id="GO:0004821">
    <property type="term" value="F:histidine-tRNA ligase activity"/>
    <property type="evidence" value="ECO:0007669"/>
    <property type="project" value="UniProtKB-UniRule"/>
</dbReference>
<dbReference type="PANTHER" id="PTHR11476">
    <property type="entry name" value="HISTIDYL-TRNA SYNTHETASE"/>
    <property type="match status" value="1"/>
</dbReference>
<comment type="catalytic activity">
    <reaction evidence="8 9">
        <text>tRNA(His) + L-histidine + ATP = L-histidyl-tRNA(His) + AMP + diphosphate + H(+)</text>
        <dbReference type="Rhea" id="RHEA:17313"/>
        <dbReference type="Rhea" id="RHEA-COMP:9665"/>
        <dbReference type="Rhea" id="RHEA-COMP:9689"/>
        <dbReference type="ChEBI" id="CHEBI:15378"/>
        <dbReference type="ChEBI" id="CHEBI:30616"/>
        <dbReference type="ChEBI" id="CHEBI:33019"/>
        <dbReference type="ChEBI" id="CHEBI:57595"/>
        <dbReference type="ChEBI" id="CHEBI:78442"/>
        <dbReference type="ChEBI" id="CHEBI:78527"/>
        <dbReference type="ChEBI" id="CHEBI:456215"/>
        <dbReference type="EC" id="6.1.1.21"/>
    </reaction>
</comment>
<comment type="caution">
    <text evidence="12">The sequence shown here is derived from an EMBL/GenBank/DDBJ whole genome shotgun (WGS) entry which is preliminary data.</text>
</comment>
<feature type="binding site" evidence="10">
    <location>
        <position position="112"/>
    </location>
    <ligand>
        <name>L-histidine</name>
        <dbReference type="ChEBI" id="CHEBI:57595"/>
    </ligand>
</feature>
<dbReference type="InterPro" id="IPR045864">
    <property type="entry name" value="aa-tRNA-synth_II/BPL/LPL"/>
</dbReference>
<dbReference type="SUPFAM" id="SSF52954">
    <property type="entry name" value="Class II aaRS ABD-related"/>
    <property type="match status" value="1"/>
</dbReference>
<evidence type="ECO:0000256" key="8">
    <source>
        <dbReference type="ARBA" id="ARBA00047639"/>
    </source>
</evidence>
<reference evidence="12 13" key="1">
    <citation type="submission" date="2018-03" db="EMBL/GenBank/DDBJ databases">
        <title>Genome sequence of Clostridium liquoris DSM 100320.</title>
        <authorList>
            <person name="Poehlein A."/>
            <person name="Daniel R."/>
        </authorList>
    </citation>
    <scope>NUCLEOTIDE SEQUENCE [LARGE SCALE GENOMIC DNA]</scope>
    <source>
        <strain evidence="12 13">DSM 100320</strain>
    </source>
</reference>
<dbReference type="SUPFAM" id="SSF55681">
    <property type="entry name" value="Class II aaRS and biotin synthetases"/>
    <property type="match status" value="1"/>
</dbReference>
<dbReference type="PANTHER" id="PTHR11476:SF7">
    <property type="entry name" value="HISTIDINE--TRNA LIGASE"/>
    <property type="match status" value="1"/>
</dbReference>
<protein>
    <recommendedName>
        <fullName evidence="9">Histidine--tRNA ligase</fullName>
        <ecNumber evidence="9">6.1.1.21</ecNumber>
    </recommendedName>
    <alternativeName>
        <fullName evidence="9">Histidyl-tRNA synthetase</fullName>
        <shortName evidence="9">HisRS</shortName>
    </alternativeName>
</protein>
<evidence type="ECO:0000256" key="5">
    <source>
        <dbReference type="ARBA" id="ARBA00022840"/>
    </source>
</evidence>
<evidence type="ECO:0000259" key="11">
    <source>
        <dbReference type="PROSITE" id="PS50862"/>
    </source>
</evidence>
<accession>A0A2T0B2G4</accession>
<dbReference type="InterPro" id="IPR033656">
    <property type="entry name" value="HisRS_anticodon"/>
</dbReference>
<dbReference type="NCBIfam" id="TIGR00442">
    <property type="entry name" value="hisS"/>
    <property type="match status" value="1"/>
</dbReference>
<dbReference type="InterPro" id="IPR041715">
    <property type="entry name" value="HisRS-like_core"/>
</dbReference>
<dbReference type="AlphaFoldDB" id="A0A2T0B2G4"/>
<evidence type="ECO:0000256" key="6">
    <source>
        <dbReference type="ARBA" id="ARBA00022917"/>
    </source>
</evidence>
<dbReference type="Pfam" id="PF03129">
    <property type="entry name" value="HGTP_anticodon"/>
    <property type="match status" value="1"/>
</dbReference>
<feature type="binding site" evidence="10">
    <location>
        <position position="277"/>
    </location>
    <ligand>
        <name>L-histidine</name>
        <dbReference type="ChEBI" id="CHEBI:57595"/>
    </ligand>
</feature>
<evidence type="ECO:0000256" key="3">
    <source>
        <dbReference type="ARBA" id="ARBA00022598"/>
    </source>
</evidence>
<feature type="domain" description="Aminoacyl-transfer RNA synthetases class-II family profile" evidence="11">
    <location>
        <begin position="24"/>
        <end position="355"/>
    </location>
</feature>
<dbReference type="OrthoDB" id="9800814at2"/>
<dbReference type="Pfam" id="PF13393">
    <property type="entry name" value="tRNA-synt_His"/>
    <property type="match status" value="1"/>
</dbReference>
<dbReference type="InterPro" id="IPR036621">
    <property type="entry name" value="Anticodon-bd_dom_sf"/>
</dbReference>
<dbReference type="HAMAP" id="MF_00127">
    <property type="entry name" value="His_tRNA_synth"/>
    <property type="match status" value="1"/>
</dbReference>
<evidence type="ECO:0000256" key="10">
    <source>
        <dbReference type="PIRSR" id="PIRSR001549-1"/>
    </source>
</evidence>
<dbReference type="GO" id="GO:0005524">
    <property type="term" value="F:ATP binding"/>
    <property type="evidence" value="ECO:0007669"/>
    <property type="project" value="UniProtKB-UniRule"/>
</dbReference>
<dbReference type="Gene3D" id="3.40.50.800">
    <property type="entry name" value="Anticodon-binding domain"/>
    <property type="match status" value="1"/>
</dbReference>
<evidence type="ECO:0000256" key="9">
    <source>
        <dbReference type="HAMAP-Rule" id="MF_00127"/>
    </source>
</evidence>
<dbReference type="PROSITE" id="PS50862">
    <property type="entry name" value="AA_TRNA_LIGASE_II"/>
    <property type="match status" value="1"/>
</dbReference>
<evidence type="ECO:0000313" key="12">
    <source>
        <dbReference type="EMBL" id="PRR78079.1"/>
    </source>
</evidence>
<dbReference type="RefSeq" id="WP_106064078.1">
    <property type="nucleotide sequence ID" value="NZ_PVXO01000052.1"/>
</dbReference>
<evidence type="ECO:0000256" key="2">
    <source>
        <dbReference type="ARBA" id="ARBA00022490"/>
    </source>
</evidence>
<dbReference type="PIRSF" id="PIRSF001549">
    <property type="entry name" value="His-tRNA_synth"/>
    <property type="match status" value="1"/>
</dbReference>
<keyword evidence="6 9" id="KW-0648">Protein biosynthesis</keyword>
<keyword evidence="13" id="KW-1185">Reference proteome</keyword>
<dbReference type="InterPro" id="IPR015807">
    <property type="entry name" value="His-tRNA-ligase"/>
</dbReference>
<dbReference type="InterPro" id="IPR004516">
    <property type="entry name" value="HisRS/HisZ"/>
</dbReference>
<feature type="binding site" evidence="10">
    <location>
        <position position="130"/>
    </location>
    <ligand>
        <name>L-histidine</name>
        <dbReference type="ChEBI" id="CHEBI:57595"/>
    </ligand>
</feature>
<evidence type="ECO:0000256" key="4">
    <source>
        <dbReference type="ARBA" id="ARBA00022741"/>
    </source>
</evidence>
<dbReference type="CDD" id="cd00773">
    <property type="entry name" value="HisRS-like_core"/>
    <property type="match status" value="1"/>
</dbReference>
<feature type="binding site" evidence="10">
    <location>
        <position position="126"/>
    </location>
    <ligand>
        <name>L-histidine</name>
        <dbReference type="ChEBI" id="CHEBI:57595"/>
    </ligand>
</feature>
<keyword evidence="2 9" id="KW-0963">Cytoplasm</keyword>
<keyword evidence="5 9" id="KW-0067">ATP-binding</keyword>
<dbReference type="EC" id="6.1.1.21" evidence="9"/>
<dbReference type="Gene3D" id="3.30.930.10">
    <property type="entry name" value="Bira Bifunctional Protein, Domain 2"/>
    <property type="match status" value="1"/>
</dbReference>
<comment type="subcellular location">
    <subcellularLocation>
        <location evidence="9">Cytoplasm</location>
    </subcellularLocation>
</comment>
<keyword evidence="4 9" id="KW-0547">Nucleotide-binding</keyword>
<dbReference type="InterPro" id="IPR006195">
    <property type="entry name" value="aa-tRNA-synth_II"/>
</dbReference>
<evidence type="ECO:0000256" key="7">
    <source>
        <dbReference type="ARBA" id="ARBA00023146"/>
    </source>
</evidence>
<evidence type="ECO:0000256" key="1">
    <source>
        <dbReference type="ARBA" id="ARBA00008226"/>
    </source>
</evidence>
<dbReference type="CDD" id="cd00859">
    <property type="entry name" value="HisRS_anticodon"/>
    <property type="match status" value="1"/>
</dbReference>
<dbReference type="GO" id="GO:0006427">
    <property type="term" value="P:histidyl-tRNA aminoacylation"/>
    <property type="evidence" value="ECO:0007669"/>
    <property type="project" value="UniProtKB-UniRule"/>
</dbReference>
<dbReference type="Proteomes" id="UP000239706">
    <property type="component" value="Unassembled WGS sequence"/>
</dbReference>
<gene>
    <name evidence="9 12" type="primary">hisS</name>
    <name evidence="12" type="ORF">CLLI_19990</name>
</gene>
<dbReference type="InterPro" id="IPR004154">
    <property type="entry name" value="Anticodon-bd"/>
</dbReference>
<dbReference type="EMBL" id="PVXO01000052">
    <property type="protein sequence ID" value="PRR78079.1"/>
    <property type="molecule type" value="Genomic_DNA"/>
</dbReference>
<comment type="similarity">
    <text evidence="1 9">Belongs to the class-II aminoacyl-tRNA synthetase family.</text>
</comment>
<keyword evidence="7 9" id="KW-0030">Aminoacyl-tRNA synthetase</keyword>
<feature type="binding site" evidence="10">
    <location>
        <begin position="281"/>
        <end position="282"/>
    </location>
    <ligand>
        <name>L-histidine</name>
        <dbReference type="ChEBI" id="CHEBI:57595"/>
    </ligand>
</feature>
<dbReference type="GO" id="GO:0016740">
    <property type="term" value="F:transferase activity"/>
    <property type="evidence" value="ECO:0007669"/>
    <property type="project" value="UniProtKB-ARBA"/>
</dbReference>
<name>A0A2T0B2G4_9CLOT</name>
<keyword evidence="3 9" id="KW-0436">Ligase</keyword>
<comment type="subunit">
    <text evidence="9">Homodimer.</text>
</comment>
<organism evidence="12 13">
    <name type="scientific">Clostridium liquoris</name>
    <dbReference type="NCBI Taxonomy" id="1289519"/>
    <lineage>
        <taxon>Bacteria</taxon>
        <taxon>Bacillati</taxon>
        <taxon>Bacillota</taxon>
        <taxon>Clostridia</taxon>
        <taxon>Eubacteriales</taxon>
        <taxon>Clostridiaceae</taxon>
        <taxon>Clostridium</taxon>
    </lineage>
</organism>
<feature type="binding site" evidence="10">
    <location>
        <begin position="82"/>
        <end position="84"/>
    </location>
    <ligand>
        <name>L-histidine</name>
        <dbReference type="ChEBI" id="CHEBI:57595"/>
    </ligand>
</feature>
<dbReference type="GO" id="GO:0005737">
    <property type="term" value="C:cytoplasm"/>
    <property type="evidence" value="ECO:0007669"/>
    <property type="project" value="UniProtKB-SubCell"/>
</dbReference>